<feature type="compositionally biased region" description="Basic and acidic residues" evidence="6">
    <location>
        <begin position="37"/>
        <end position="48"/>
    </location>
</feature>
<gene>
    <name evidence="8" type="ORF">O9K51_07371</name>
</gene>
<feature type="transmembrane region" description="Helical" evidence="7">
    <location>
        <begin position="90"/>
        <end position="110"/>
    </location>
</feature>
<keyword evidence="3 7" id="KW-0812">Transmembrane</keyword>
<feature type="transmembrane region" description="Helical" evidence="7">
    <location>
        <begin position="172"/>
        <end position="199"/>
    </location>
</feature>
<evidence type="ECO:0000256" key="2">
    <source>
        <dbReference type="ARBA" id="ARBA00005587"/>
    </source>
</evidence>
<feature type="transmembrane region" description="Helical" evidence="7">
    <location>
        <begin position="146"/>
        <end position="165"/>
    </location>
</feature>
<feature type="transmembrane region" description="Helical" evidence="7">
    <location>
        <begin position="284"/>
        <end position="306"/>
    </location>
</feature>
<dbReference type="GO" id="GO:0005886">
    <property type="term" value="C:plasma membrane"/>
    <property type="evidence" value="ECO:0007669"/>
    <property type="project" value="TreeGrafter"/>
</dbReference>
<evidence type="ECO:0000256" key="4">
    <source>
        <dbReference type="ARBA" id="ARBA00022989"/>
    </source>
</evidence>
<keyword evidence="5 7" id="KW-0472">Membrane</keyword>
<evidence type="ECO:0000256" key="1">
    <source>
        <dbReference type="ARBA" id="ARBA00004141"/>
    </source>
</evidence>
<reference evidence="8" key="1">
    <citation type="submission" date="2023-01" db="EMBL/GenBank/DDBJ databases">
        <title>The growth and conidiation of Purpureocillium lavendulum are regulated by nitrogen source and histone H3K14 acetylation.</title>
        <authorList>
            <person name="Tang P."/>
            <person name="Han J."/>
            <person name="Zhang C."/>
            <person name="Tang P."/>
            <person name="Qi F."/>
            <person name="Zhang K."/>
            <person name="Liang L."/>
        </authorList>
    </citation>
    <scope>NUCLEOTIDE SEQUENCE</scope>
    <source>
        <strain evidence="8">YMF1.00683</strain>
    </source>
</reference>
<dbReference type="Pfam" id="PF01184">
    <property type="entry name" value="Gpr1_Fun34_YaaH"/>
    <property type="match status" value="1"/>
</dbReference>
<evidence type="ECO:0000313" key="8">
    <source>
        <dbReference type="EMBL" id="KAJ6439486.1"/>
    </source>
</evidence>
<protein>
    <submittedName>
        <fullName evidence="8">Plasma membrane ammonium transporter (Ato3)</fullName>
    </submittedName>
</protein>
<keyword evidence="9" id="KW-1185">Reference proteome</keyword>
<evidence type="ECO:0000256" key="7">
    <source>
        <dbReference type="SAM" id="Phobius"/>
    </source>
</evidence>
<dbReference type="InterPro" id="IPR000791">
    <property type="entry name" value="Gpr1/Fun34/SatP-like"/>
</dbReference>
<evidence type="ECO:0000256" key="3">
    <source>
        <dbReference type="ARBA" id="ARBA00022692"/>
    </source>
</evidence>
<comment type="similarity">
    <text evidence="2">Belongs to the acetate uptake transporter (AceTr) (TC 2.A.96) family.</text>
</comment>
<name>A0AB34FKV3_9HYPO</name>
<dbReference type="PANTHER" id="PTHR31123:SF4">
    <property type="entry name" value="PROTEIN ALCS"/>
    <property type="match status" value="1"/>
</dbReference>
<feature type="transmembrane region" description="Helical" evidence="7">
    <location>
        <begin position="243"/>
        <end position="264"/>
    </location>
</feature>
<comment type="caution">
    <text evidence="8">The sequence shown here is derived from an EMBL/GenBank/DDBJ whole genome shotgun (WGS) entry which is preliminary data.</text>
</comment>
<feature type="region of interest" description="Disordered" evidence="6">
    <location>
        <begin position="1"/>
        <end position="48"/>
    </location>
</feature>
<evidence type="ECO:0000256" key="6">
    <source>
        <dbReference type="SAM" id="MobiDB-lite"/>
    </source>
</evidence>
<feature type="transmembrane region" description="Helical" evidence="7">
    <location>
        <begin position="219"/>
        <end position="236"/>
    </location>
</feature>
<dbReference type="GO" id="GO:0015123">
    <property type="term" value="F:acetate transmembrane transporter activity"/>
    <property type="evidence" value="ECO:0007669"/>
    <property type="project" value="TreeGrafter"/>
</dbReference>
<dbReference type="InterPro" id="IPR051633">
    <property type="entry name" value="AceTr"/>
</dbReference>
<comment type="subcellular location">
    <subcellularLocation>
        <location evidence="1">Membrane</location>
        <topology evidence="1">Multi-pass membrane protein</topology>
    </subcellularLocation>
</comment>
<dbReference type="EMBL" id="JAQHRD010000006">
    <property type="protein sequence ID" value="KAJ6439486.1"/>
    <property type="molecule type" value="Genomic_DNA"/>
</dbReference>
<accession>A0AB34FKV3</accession>
<dbReference type="PANTHER" id="PTHR31123">
    <property type="entry name" value="ACCUMULATION OF DYADS PROTEIN 2-RELATED"/>
    <property type="match status" value="1"/>
</dbReference>
<dbReference type="AlphaFoldDB" id="A0AB34FKV3"/>
<proteinExistence type="inferred from homology"/>
<evidence type="ECO:0000313" key="9">
    <source>
        <dbReference type="Proteomes" id="UP001163105"/>
    </source>
</evidence>
<organism evidence="8 9">
    <name type="scientific">Purpureocillium lavendulum</name>
    <dbReference type="NCBI Taxonomy" id="1247861"/>
    <lineage>
        <taxon>Eukaryota</taxon>
        <taxon>Fungi</taxon>
        <taxon>Dikarya</taxon>
        <taxon>Ascomycota</taxon>
        <taxon>Pezizomycotina</taxon>
        <taxon>Sordariomycetes</taxon>
        <taxon>Hypocreomycetidae</taxon>
        <taxon>Hypocreales</taxon>
        <taxon>Ophiocordycipitaceae</taxon>
        <taxon>Purpureocillium</taxon>
    </lineage>
</organism>
<keyword evidence="4 7" id="KW-1133">Transmembrane helix</keyword>
<sequence>MLYSVSLHQRLPTTPPSTASDVDPNQPPTMPSVADYDGARVEKRPDSDEDRAEALHRFRSAASIAMSPELFEKLYLAPENRVHGDLRRTFANPTPIGLAGFLLCLTPLSMDLMGWRGAGGNGAASIPSMTTFDLTWPDLTSTRSGVYFFQGGILMTLCGLLEWILGTTFPAVVFSVFGTFWLAWAATLSPSFAAFSSYAEPGAASPSEGLATRGFNASIAYWFLFMGLVCLIFLICSLRTNVCFFIIFLTLVVAFGLLAGAFLANADDYDGNTAFAKKLIVGAGASAFVTCWAGWYIFLSVLLAAVDFPIQLPVGDLSTVIRGRSERQNRG</sequence>
<evidence type="ECO:0000256" key="5">
    <source>
        <dbReference type="ARBA" id="ARBA00023136"/>
    </source>
</evidence>
<dbReference type="Proteomes" id="UP001163105">
    <property type="component" value="Unassembled WGS sequence"/>
</dbReference>